<accession>A0A8E2E0H6</accession>
<name>A0A8E2E0H6_9PEZI</name>
<dbReference type="AlphaFoldDB" id="A0A8E2E0H6"/>
<evidence type="ECO:0008006" key="5">
    <source>
        <dbReference type="Google" id="ProtNLM"/>
    </source>
</evidence>
<evidence type="ECO:0000313" key="3">
    <source>
        <dbReference type="EMBL" id="OCK75081.1"/>
    </source>
</evidence>
<feature type="domain" description="Ubiquitin-like" evidence="2">
    <location>
        <begin position="237"/>
        <end position="315"/>
    </location>
</feature>
<sequence>SVGDIISVCVVVNNLIRALDDCRGSSAEYQEVIRELSALKDALQKVDAFSRSGASSVELKALCHSLNAATTQCRCIMESFFQKITKYKKYLREGGSGNLIKDSCFKAIWQVSQHADLARFRSEITAYTTTISILLGTANVALIQLNGKNLSSLLQHTEQKNDDAFTGLKNLLTNVYDQLRRTNETVAEEKNIINHATNMFRLSWKDMVRKVIAINVLTCRAVIMLQSYIDRPLNSQIWTLDDPIGRTCPVDVRFVNSWEAFYAVIETRFRTHPGHKKIQRKEFTFREASTGRDISRVQPWNNAFVAGERYEMSMVF</sequence>
<dbReference type="InterPro" id="IPR031348">
    <property type="entry name" value="PigL_N"/>
</dbReference>
<feature type="non-terminal residue" evidence="3">
    <location>
        <position position="1"/>
    </location>
</feature>
<reference evidence="3 4" key="1">
    <citation type="journal article" date="2016" name="Nat. Commun.">
        <title>Ectomycorrhizal ecology is imprinted in the genome of the dominant symbiotic fungus Cenococcum geophilum.</title>
        <authorList>
            <consortium name="DOE Joint Genome Institute"/>
            <person name="Peter M."/>
            <person name="Kohler A."/>
            <person name="Ohm R.A."/>
            <person name="Kuo A."/>
            <person name="Krutzmann J."/>
            <person name="Morin E."/>
            <person name="Arend M."/>
            <person name="Barry K.W."/>
            <person name="Binder M."/>
            <person name="Choi C."/>
            <person name="Clum A."/>
            <person name="Copeland A."/>
            <person name="Grisel N."/>
            <person name="Haridas S."/>
            <person name="Kipfer T."/>
            <person name="LaButti K."/>
            <person name="Lindquist E."/>
            <person name="Lipzen A."/>
            <person name="Maire R."/>
            <person name="Meier B."/>
            <person name="Mihaltcheva S."/>
            <person name="Molinier V."/>
            <person name="Murat C."/>
            <person name="Poggeler S."/>
            <person name="Quandt C.A."/>
            <person name="Sperisen C."/>
            <person name="Tritt A."/>
            <person name="Tisserant E."/>
            <person name="Crous P.W."/>
            <person name="Henrissat B."/>
            <person name="Nehls U."/>
            <person name="Egli S."/>
            <person name="Spatafora J.W."/>
            <person name="Grigoriev I.V."/>
            <person name="Martin F.M."/>
        </authorList>
    </citation>
    <scope>NUCLEOTIDE SEQUENCE [LARGE SCALE GENOMIC DNA]</scope>
    <source>
        <strain evidence="3 4">CBS 459.81</strain>
    </source>
</reference>
<keyword evidence="4" id="KW-1185">Reference proteome</keyword>
<dbReference type="OrthoDB" id="3045089at2759"/>
<dbReference type="Proteomes" id="UP000250266">
    <property type="component" value="Unassembled WGS sequence"/>
</dbReference>
<dbReference type="PANTHER" id="PTHR38886:SF1">
    <property type="entry name" value="NACHT-NTPASE AND P-LOOP NTPASES N-TERMINAL DOMAIN-CONTAINING PROTEIN"/>
    <property type="match status" value="1"/>
</dbReference>
<evidence type="ECO:0000259" key="2">
    <source>
        <dbReference type="Pfam" id="PF22893"/>
    </source>
</evidence>
<dbReference type="EMBL" id="KV745366">
    <property type="protein sequence ID" value="OCK75081.1"/>
    <property type="molecule type" value="Genomic_DNA"/>
</dbReference>
<protein>
    <recommendedName>
        <fullName evidence="5">Fungal N-terminal domain-containing protein</fullName>
    </recommendedName>
</protein>
<proteinExistence type="predicted"/>
<dbReference type="PANTHER" id="PTHR38886">
    <property type="entry name" value="SESA DOMAIN-CONTAINING PROTEIN"/>
    <property type="match status" value="1"/>
</dbReference>
<evidence type="ECO:0000259" key="1">
    <source>
        <dbReference type="Pfam" id="PF17111"/>
    </source>
</evidence>
<evidence type="ECO:0000313" key="4">
    <source>
        <dbReference type="Proteomes" id="UP000250266"/>
    </source>
</evidence>
<feature type="domain" description="Azaphilone pigments biosynthesis cluster protein L N-terminal" evidence="1">
    <location>
        <begin position="13"/>
        <end position="184"/>
    </location>
</feature>
<dbReference type="InterPro" id="IPR054464">
    <property type="entry name" value="ULD_fung"/>
</dbReference>
<dbReference type="Pfam" id="PF22893">
    <property type="entry name" value="ULD_2"/>
    <property type="match status" value="1"/>
</dbReference>
<gene>
    <name evidence="3" type="ORF">K432DRAFT_271905</name>
</gene>
<feature type="non-terminal residue" evidence="3">
    <location>
        <position position="316"/>
    </location>
</feature>
<dbReference type="Pfam" id="PF17111">
    <property type="entry name" value="PigL_N"/>
    <property type="match status" value="1"/>
</dbReference>
<organism evidence="3 4">
    <name type="scientific">Lepidopterella palustris CBS 459.81</name>
    <dbReference type="NCBI Taxonomy" id="1314670"/>
    <lineage>
        <taxon>Eukaryota</taxon>
        <taxon>Fungi</taxon>
        <taxon>Dikarya</taxon>
        <taxon>Ascomycota</taxon>
        <taxon>Pezizomycotina</taxon>
        <taxon>Dothideomycetes</taxon>
        <taxon>Pleosporomycetidae</taxon>
        <taxon>Mytilinidiales</taxon>
        <taxon>Argynnaceae</taxon>
        <taxon>Lepidopterella</taxon>
    </lineage>
</organism>